<dbReference type="GO" id="GO:0009736">
    <property type="term" value="P:cytokinin-activated signaling pathway"/>
    <property type="evidence" value="ECO:0007669"/>
    <property type="project" value="UniProtKB-KW"/>
</dbReference>
<organism evidence="6 7">
    <name type="scientific">Dipteronia dyeriana</name>
    <dbReference type="NCBI Taxonomy" id="168575"/>
    <lineage>
        <taxon>Eukaryota</taxon>
        <taxon>Viridiplantae</taxon>
        <taxon>Streptophyta</taxon>
        <taxon>Embryophyta</taxon>
        <taxon>Tracheophyta</taxon>
        <taxon>Spermatophyta</taxon>
        <taxon>Magnoliopsida</taxon>
        <taxon>eudicotyledons</taxon>
        <taxon>Gunneridae</taxon>
        <taxon>Pentapetalae</taxon>
        <taxon>rosids</taxon>
        <taxon>malvids</taxon>
        <taxon>Sapindales</taxon>
        <taxon>Sapindaceae</taxon>
        <taxon>Hippocastanoideae</taxon>
        <taxon>Acereae</taxon>
        <taxon>Dipteronia</taxon>
    </lineage>
</organism>
<protein>
    <recommendedName>
        <fullName evidence="4">Histidine-containing phosphotransfer protein</fullName>
    </recommendedName>
</protein>
<dbReference type="EMBL" id="JANJYI010000007">
    <property type="protein sequence ID" value="KAK2643586.1"/>
    <property type="molecule type" value="Genomic_DNA"/>
</dbReference>
<reference evidence="6" key="1">
    <citation type="journal article" date="2023" name="Plant J.">
        <title>Genome sequences and population genomics provide insights into the demographic history, inbreeding, and mutation load of two 'living fossil' tree species of Dipteronia.</title>
        <authorList>
            <person name="Feng Y."/>
            <person name="Comes H.P."/>
            <person name="Chen J."/>
            <person name="Zhu S."/>
            <person name="Lu R."/>
            <person name="Zhang X."/>
            <person name="Li P."/>
            <person name="Qiu J."/>
            <person name="Olsen K.M."/>
            <person name="Qiu Y."/>
        </authorList>
    </citation>
    <scope>NUCLEOTIDE SEQUENCE</scope>
    <source>
        <strain evidence="6">KIB01</strain>
    </source>
</reference>
<dbReference type="GO" id="GO:0000160">
    <property type="term" value="P:phosphorelay signal transduction system"/>
    <property type="evidence" value="ECO:0007669"/>
    <property type="project" value="UniProtKB-UniRule"/>
</dbReference>
<sequence length="150" mass="17378">MAGPNLKQQLRGFIRYKHDQGILDHHFEDVRRLQGPENPRLVSEMITTFINDADVAMATVTRLLMSNNEVLNFDNLFSVVHPMKGSSASIGGRRVALVCQGLCLACNERNKERFLEIFERLKPEYQSLRESLDYIRQLEDSMYEARRHLP</sequence>
<comment type="function">
    <text evidence="4">Functions as a two-component phosphorelay mediators between cytokinin sensor histidine kinases and response regulators (B-type ARRs). Plays an important role in propagating cytokinin signal transduction.</text>
</comment>
<dbReference type="GO" id="GO:0043424">
    <property type="term" value="F:protein histidine kinase binding"/>
    <property type="evidence" value="ECO:0007669"/>
    <property type="project" value="UniProtKB-UniRule"/>
</dbReference>
<keyword evidence="1 4" id="KW-0932">Cytokinin signaling pathway</keyword>
<evidence type="ECO:0000256" key="2">
    <source>
        <dbReference type="ARBA" id="ARBA00023012"/>
    </source>
</evidence>
<evidence type="ECO:0000259" key="5">
    <source>
        <dbReference type="PROSITE" id="PS50894"/>
    </source>
</evidence>
<dbReference type="InterPro" id="IPR008207">
    <property type="entry name" value="Sig_transdc_His_kin_Hpt_dom"/>
</dbReference>
<name>A0AAD9TWQ6_9ROSI</name>
<comment type="caution">
    <text evidence="6">The sequence shown here is derived from an EMBL/GenBank/DDBJ whole genome shotgun (WGS) entry which is preliminary data.</text>
</comment>
<dbReference type="InterPro" id="IPR036641">
    <property type="entry name" value="HPT_dom_sf"/>
</dbReference>
<dbReference type="GO" id="GO:0009927">
    <property type="term" value="F:histidine phosphotransfer kinase activity"/>
    <property type="evidence" value="ECO:0007669"/>
    <property type="project" value="UniProtKB-UniRule"/>
</dbReference>
<dbReference type="Proteomes" id="UP001280121">
    <property type="component" value="Unassembled WGS sequence"/>
</dbReference>
<dbReference type="PROSITE" id="PS50894">
    <property type="entry name" value="HPT"/>
    <property type="match status" value="1"/>
</dbReference>
<evidence type="ECO:0000256" key="4">
    <source>
        <dbReference type="RuleBase" id="RU369004"/>
    </source>
</evidence>
<evidence type="ECO:0000313" key="6">
    <source>
        <dbReference type="EMBL" id="KAK2643586.1"/>
    </source>
</evidence>
<comment type="domain">
    <text evidence="4">Histidine-containing phosphotransfer domain (HPt) contains an active histidine that mediates the phosphotransfer.</text>
</comment>
<dbReference type="Gene3D" id="1.20.120.160">
    <property type="entry name" value="HPT domain"/>
    <property type="match status" value="1"/>
</dbReference>
<dbReference type="PANTHER" id="PTHR28242">
    <property type="entry name" value="PHOSPHORELAY INTERMEDIATE PROTEIN YPD1"/>
    <property type="match status" value="1"/>
</dbReference>
<evidence type="ECO:0000256" key="1">
    <source>
        <dbReference type="ARBA" id="ARBA00022864"/>
    </source>
</evidence>
<evidence type="ECO:0000313" key="7">
    <source>
        <dbReference type="Proteomes" id="UP001280121"/>
    </source>
</evidence>
<dbReference type="Pfam" id="PF01627">
    <property type="entry name" value="Hpt"/>
    <property type="match status" value="1"/>
</dbReference>
<proteinExistence type="predicted"/>
<evidence type="ECO:0000256" key="3">
    <source>
        <dbReference type="PROSITE-ProRule" id="PRU00110"/>
    </source>
</evidence>
<dbReference type="GO" id="GO:0005634">
    <property type="term" value="C:nucleus"/>
    <property type="evidence" value="ECO:0007669"/>
    <property type="project" value="UniProtKB-SubCell"/>
</dbReference>
<dbReference type="SUPFAM" id="SSF47226">
    <property type="entry name" value="Histidine-containing phosphotransfer domain, HPT domain"/>
    <property type="match status" value="1"/>
</dbReference>
<accession>A0AAD9TWQ6</accession>
<comment type="subcellular location">
    <subcellularLocation>
        <location evidence="4">Cytoplasm</location>
        <location evidence="4">Cytosol</location>
    </subcellularLocation>
    <subcellularLocation>
        <location evidence="4">Nucleus</location>
    </subcellularLocation>
</comment>
<keyword evidence="7" id="KW-1185">Reference proteome</keyword>
<dbReference type="AlphaFoldDB" id="A0AAD9TWQ6"/>
<dbReference type="InterPro" id="IPR045871">
    <property type="entry name" value="AHP1-5/YPD1"/>
</dbReference>
<dbReference type="GO" id="GO:0005829">
    <property type="term" value="C:cytosol"/>
    <property type="evidence" value="ECO:0007669"/>
    <property type="project" value="UniProtKB-SubCell"/>
</dbReference>
<keyword evidence="3" id="KW-0597">Phosphoprotein</keyword>
<feature type="domain" description="HPt" evidence="5">
    <location>
        <begin position="38"/>
        <end position="142"/>
    </location>
</feature>
<gene>
    <name evidence="6" type="ORF">Ddye_025349</name>
</gene>
<dbReference type="PANTHER" id="PTHR28242:SF30">
    <property type="entry name" value="HISTIDINE-CONTAINING PHOSPHOTRANSFER PROTEIN 2"/>
    <property type="match status" value="1"/>
</dbReference>
<feature type="modified residue" description="Phosphohistidine" evidence="3">
    <location>
        <position position="81"/>
    </location>
</feature>
<keyword evidence="2 4" id="KW-0902">Two-component regulatory system</keyword>